<dbReference type="GO" id="GO:0005730">
    <property type="term" value="C:nucleolus"/>
    <property type="evidence" value="ECO:0007669"/>
    <property type="project" value="UniProtKB-SubCell"/>
</dbReference>
<evidence type="ECO:0000256" key="12">
    <source>
        <dbReference type="ARBA" id="ARBA00042015"/>
    </source>
</evidence>
<evidence type="ECO:0000256" key="2">
    <source>
        <dbReference type="ARBA" id="ARBA00004604"/>
    </source>
</evidence>
<dbReference type="EMBL" id="JANIIK010000117">
    <property type="protein sequence ID" value="KAJ3585796.1"/>
    <property type="molecule type" value="Genomic_DNA"/>
</dbReference>
<comment type="subcellular location">
    <subcellularLocation>
        <location evidence="2">Nucleus</location>
        <location evidence="2">Nucleolus</location>
    </subcellularLocation>
    <subcellularLocation>
        <location evidence="3">Nucleus</location>
        <location evidence="3">Nucleoplasm</location>
    </subcellularLocation>
</comment>
<dbReference type="Gene3D" id="3.90.79.10">
    <property type="entry name" value="Nucleoside Triphosphate Pyrophosphohydrolase"/>
    <property type="match status" value="1"/>
</dbReference>
<evidence type="ECO:0000313" key="18">
    <source>
        <dbReference type="EMBL" id="KAJ3585796.1"/>
    </source>
</evidence>
<evidence type="ECO:0000256" key="9">
    <source>
        <dbReference type="ARBA" id="ARBA00039871"/>
    </source>
</evidence>
<organism evidence="18 19">
    <name type="scientific">Muraenolepis orangiensis</name>
    <name type="common">Patagonian moray cod</name>
    <dbReference type="NCBI Taxonomy" id="630683"/>
    <lineage>
        <taxon>Eukaryota</taxon>
        <taxon>Metazoa</taxon>
        <taxon>Chordata</taxon>
        <taxon>Craniata</taxon>
        <taxon>Vertebrata</taxon>
        <taxon>Euteleostomi</taxon>
        <taxon>Actinopterygii</taxon>
        <taxon>Neopterygii</taxon>
        <taxon>Teleostei</taxon>
        <taxon>Neoteleostei</taxon>
        <taxon>Acanthomorphata</taxon>
        <taxon>Zeiogadaria</taxon>
        <taxon>Gadariae</taxon>
        <taxon>Gadiformes</taxon>
        <taxon>Muraenolepidoidei</taxon>
        <taxon>Muraenolepididae</taxon>
        <taxon>Muraenolepis</taxon>
    </lineage>
</organism>
<feature type="domain" description="Nudix hydrolase" evidence="17">
    <location>
        <begin position="16"/>
        <end position="166"/>
    </location>
</feature>
<dbReference type="InterPro" id="IPR000086">
    <property type="entry name" value="NUDIX_hydrolase_dom"/>
</dbReference>
<dbReference type="EC" id="3.6.1.64" evidence="8"/>
<proteinExistence type="inferred from homology"/>
<dbReference type="SUPFAM" id="SSF55811">
    <property type="entry name" value="Nudix"/>
    <property type="match status" value="1"/>
</dbReference>
<dbReference type="GO" id="GO:0140933">
    <property type="term" value="F:5'-(N(7)-methylguanosine 5'-triphospho)-[mRNA] hydrolase activity"/>
    <property type="evidence" value="ECO:0007669"/>
    <property type="project" value="UniProtKB-EC"/>
</dbReference>
<gene>
    <name evidence="18" type="ORF">NHX12_012205</name>
</gene>
<dbReference type="InterPro" id="IPR015797">
    <property type="entry name" value="NUDIX_hydrolase-like_dom_sf"/>
</dbReference>
<keyword evidence="4" id="KW-0694">RNA-binding</keyword>
<evidence type="ECO:0000256" key="16">
    <source>
        <dbReference type="ARBA" id="ARBA00048945"/>
    </source>
</evidence>
<comment type="catalytic activity">
    <reaction evidence="16">
        <text>dIDP + H2O = dIMP + phosphate + H(+)</text>
        <dbReference type="Rhea" id="RHEA:35211"/>
        <dbReference type="ChEBI" id="CHEBI:15377"/>
        <dbReference type="ChEBI" id="CHEBI:15378"/>
        <dbReference type="ChEBI" id="CHEBI:43474"/>
        <dbReference type="ChEBI" id="CHEBI:61194"/>
        <dbReference type="ChEBI" id="CHEBI:62286"/>
        <dbReference type="EC" id="3.6.1.64"/>
    </reaction>
    <physiologicalReaction direction="left-to-right" evidence="16">
        <dbReference type="Rhea" id="RHEA:35212"/>
    </physiologicalReaction>
</comment>
<name>A0A9Q0DDQ2_9TELE</name>
<dbReference type="GO" id="GO:0030515">
    <property type="term" value="F:snoRNA binding"/>
    <property type="evidence" value="ECO:0007669"/>
    <property type="project" value="TreeGrafter"/>
</dbReference>
<evidence type="ECO:0000256" key="7">
    <source>
        <dbReference type="ARBA" id="ARBA00038173"/>
    </source>
</evidence>
<keyword evidence="5" id="KW-0546">Nucleotide metabolism</keyword>
<accession>A0A9Q0DDQ2</accession>
<comment type="catalytic activity">
    <reaction evidence="15">
        <text>IDP + H2O = IMP + phosphate + H(+)</text>
        <dbReference type="Rhea" id="RHEA:35207"/>
        <dbReference type="ChEBI" id="CHEBI:15377"/>
        <dbReference type="ChEBI" id="CHEBI:15378"/>
        <dbReference type="ChEBI" id="CHEBI:43474"/>
        <dbReference type="ChEBI" id="CHEBI:58053"/>
        <dbReference type="ChEBI" id="CHEBI:58280"/>
        <dbReference type="EC" id="3.6.1.64"/>
    </reaction>
    <physiologicalReaction direction="left-to-right" evidence="15">
        <dbReference type="Rhea" id="RHEA:35208"/>
    </physiologicalReaction>
</comment>
<dbReference type="PANTHER" id="PTHR31699:SF1">
    <property type="entry name" value="U8 SNORNA-DECAPPING ENZYME"/>
    <property type="match status" value="1"/>
</dbReference>
<dbReference type="PROSITE" id="PS51462">
    <property type="entry name" value="NUDIX"/>
    <property type="match status" value="1"/>
</dbReference>
<dbReference type="GO" id="GO:0016077">
    <property type="term" value="P:sno(s)RNA catabolic process"/>
    <property type="evidence" value="ECO:0007669"/>
    <property type="project" value="TreeGrafter"/>
</dbReference>
<dbReference type="GO" id="GO:0009117">
    <property type="term" value="P:nucleotide metabolic process"/>
    <property type="evidence" value="ECO:0007669"/>
    <property type="project" value="UniProtKB-KW"/>
</dbReference>
<dbReference type="GO" id="GO:1990003">
    <property type="term" value="F:IDP phosphatase activity"/>
    <property type="evidence" value="ECO:0007669"/>
    <property type="project" value="UniProtKB-EC"/>
</dbReference>
<dbReference type="OrthoDB" id="5950381at2759"/>
<evidence type="ECO:0000256" key="6">
    <source>
        <dbReference type="ARBA" id="ARBA00023242"/>
    </source>
</evidence>
<dbReference type="AlphaFoldDB" id="A0A9Q0DDQ2"/>
<evidence type="ECO:0000313" key="19">
    <source>
        <dbReference type="Proteomes" id="UP001148018"/>
    </source>
</evidence>
<protein>
    <recommendedName>
        <fullName evidence="9">U8 snoRNA-decapping enzyme</fullName>
        <ecNumber evidence="8">3.6.1.64</ecNumber>
    </recommendedName>
    <alternativeName>
        <fullName evidence="12">IDP phosphatase</fullName>
    </alternativeName>
    <alternativeName>
        <fullName evidence="10">Inosine diphosphate phosphatase</fullName>
    </alternativeName>
    <alternativeName>
        <fullName evidence="11">Nucleoside diphosphate-linked moiety X motif 16</fullName>
    </alternativeName>
    <alternativeName>
        <fullName evidence="13">m7GpppN-mRNA hydrolase</fullName>
    </alternativeName>
</protein>
<comment type="cofactor">
    <cofactor evidence="1">
        <name>Co(2+)</name>
        <dbReference type="ChEBI" id="CHEBI:48828"/>
    </cofactor>
</comment>
<evidence type="ECO:0000256" key="1">
    <source>
        <dbReference type="ARBA" id="ARBA00001941"/>
    </source>
</evidence>
<comment type="catalytic activity">
    <reaction evidence="14">
        <text>a 5'-end (N(7)-methyl 5'-triphosphoguanosine)-ribonucleoside in mRNA + H2O = N(7)-methyl-GDP + a 5'-end phospho-ribonucleoside in mRNA + 2 H(+)</text>
        <dbReference type="Rhea" id="RHEA:67484"/>
        <dbReference type="Rhea" id="RHEA-COMP:15692"/>
        <dbReference type="Rhea" id="RHEA-COMP:17167"/>
        <dbReference type="ChEBI" id="CHEBI:15377"/>
        <dbReference type="ChEBI" id="CHEBI:15378"/>
        <dbReference type="ChEBI" id="CHEBI:63714"/>
        <dbReference type="ChEBI" id="CHEBI:138282"/>
        <dbReference type="ChEBI" id="CHEBI:156461"/>
        <dbReference type="EC" id="3.6.1.62"/>
    </reaction>
    <physiologicalReaction direction="left-to-right" evidence="14">
        <dbReference type="Rhea" id="RHEA:67485"/>
    </physiologicalReaction>
</comment>
<evidence type="ECO:0000256" key="11">
    <source>
        <dbReference type="ARBA" id="ARBA00041656"/>
    </source>
</evidence>
<evidence type="ECO:0000259" key="17">
    <source>
        <dbReference type="PROSITE" id="PS51462"/>
    </source>
</evidence>
<dbReference type="GO" id="GO:1990174">
    <property type="term" value="F:phosphodiesterase decapping endonuclease activity"/>
    <property type="evidence" value="ECO:0007669"/>
    <property type="project" value="TreeGrafter"/>
</dbReference>
<evidence type="ECO:0000256" key="13">
    <source>
        <dbReference type="ARBA" id="ARBA00043162"/>
    </source>
</evidence>
<reference evidence="18" key="1">
    <citation type="submission" date="2022-07" db="EMBL/GenBank/DDBJ databases">
        <title>Chromosome-level genome of Muraenolepis orangiensis.</title>
        <authorList>
            <person name="Kim J."/>
        </authorList>
    </citation>
    <scope>NUCLEOTIDE SEQUENCE</scope>
    <source>
        <strain evidence="18">KU_S4_2022</strain>
        <tissue evidence="18">Muscle</tissue>
    </source>
</reference>
<keyword evidence="6" id="KW-0539">Nucleus</keyword>
<evidence type="ECO:0000256" key="3">
    <source>
        <dbReference type="ARBA" id="ARBA00004642"/>
    </source>
</evidence>
<sequence length="208" mass="22446">MASGQLSRAEAVRREGARHACHVMLYCDTQSLLFGTTPIRHVVLMQMRFDGLLGFPGGLVNPVEESLEAGLSRELLEEMGVALPVSEEEHVGSCYAPPTATTSPSSTPRLITHFYVKKMEEEEISALEKVGPAAIDYGQEPAVTGYGAREDWRSAGKPVATSPLYAVLTAPVVNITPPHQMLIIRLPAQASESADRRTGDGRLRGGPH</sequence>
<dbReference type="GO" id="GO:0005654">
    <property type="term" value="C:nucleoplasm"/>
    <property type="evidence" value="ECO:0007669"/>
    <property type="project" value="UniProtKB-SubCell"/>
</dbReference>
<evidence type="ECO:0000256" key="4">
    <source>
        <dbReference type="ARBA" id="ARBA00022884"/>
    </source>
</evidence>
<dbReference type="PANTHER" id="PTHR31699">
    <property type="entry name" value="NUDIX T16 FAMILY MEMBER"/>
    <property type="match status" value="1"/>
</dbReference>
<evidence type="ECO:0000256" key="15">
    <source>
        <dbReference type="ARBA" id="ARBA00047875"/>
    </source>
</evidence>
<evidence type="ECO:0000256" key="10">
    <source>
        <dbReference type="ARBA" id="ARBA00041450"/>
    </source>
</evidence>
<evidence type="ECO:0000256" key="14">
    <source>
        <dbReference type="ARBA" id="ARBA00047661"/>
    </source>
</evidence>
<evidence type="ECO:0000256" key="5">
    <source>
        <dbReference type="ARBA" id="ARBA00023080"/>
    </source>
</evidence>
<comment type="caution">
    <text evidence="18">The sequence shown here is derived from an EMBL/GenBank/DDBJ whole genome shotgun (WGS) entry which is preliminary data.</text>
</comment>
<comment type="similarity">
    <text evidence="7">Belongs to the Nudix hydrolase family. NUDT16 subfamily.</text>
</comment>
<keyword evidence="19" id="KW-1185">Reference proteome</keyword>
<dbReference type="Pfam" id="PF22327">
    <property type="entry name" value="Nudt16-like"/>
    <property type="match status" value="1"/>
</dbReference>
<dbReference type="Proteomes" id="UP001148018">
    <property type="component" value="Unassembled WGS sequence"/>
</dbReference>
<dbReference type="InterPro" id="IPR054754">
    <property type="entry name" value="NudT16"/>
</dbReference>
<evidence type="ECO:0000256" key="8">
    <source>
        <dbReference type="ARBA" id="ARBA00038899"/>
    </source>
</evidence>
<dbReference type="GO" id="GO:0006402">
    <property type="term" value="P:mRNA catabolic process"/>
    <property type="evidence" value="ECO:0007669"/>
    <property type="project" value="TreeGrafter"/>
</dbReference>